<evidence type="ECO:0000313" key="1">
    <source>
        <dbReference type="EMBL" id="WVZ03169.1"/>
    </source>
</evidence>
<sequence>MKLIILYDIDEWLMGQVDDANDNENERMMDDANDNEDDRNELVFDEDPTLNWAIVYEVTRVGEPIIYTRRKTSNERKQLSSGGITIGSSHASKKYPEGTIRRSAVSPLVGGYHNKCLQVYYHRDATGTKWAECARQKTWGIIGTVTFVRNAEGFKLQL</sequence>
<evidence type="ECO:0000313" key="2">
    <source>
        <dbReference type="Proteomes" id="UP001374535"/>
    </source>
</evidence>
<dbReference type="Proteomes" id="UP001374535">
    <property type="component" value="Chromosome 7"/>
</dbReference>
<keyword evidence="2" id="KW-1185">Reference proteome</keyword>
<accession>A0AAQ3RSS6</accession>
<proteinExistence type="predicted"/>
<protein>
    <submittedName>
        <fullName evidence="1">Uncharacterized protein</fullName>
    </submittedName>
</protein>
<dbReference type="EMBL" id="CP144694">
    <property type="protein sequence ID" value="WVZ03169.1"/>
    <property type="molecule type" value="Genomic_DNA"/>
</dbReference>
<name>A0AAQ3RSS6_VIGMU</name>
<organism evidence="1 2">
    <name type="scientific">Vigna mungo</name>
    <name type="common">Black gram</name>
    <name type="synonym">Phaseolus mungo</name>
    <dbReference type="NCBI Taxonomy" id="3915"/>
    <lineage>
        <taxon>Eukaryota</taxon>
        <taxon>Viridiplantae</taxon>
        <taxon>Streptophyta</taxon>
        <taxon>Embryophyta</taxon>
        <taxon>Tracheophyta</taxon>
        <taxon>Spermatophyta</taxon>
        <taxon>Magnoliopsida</taxon>
        <taxon>eudicotyledons</taxon>
        <taxon>Gunneridae</taxon>
        <taxon>Pentapetalae</taxon>
        <taxon>rosids</taxon>
        <taxon>fabids</taxon>
        <taxon>Fabales</taxon>
        <taxon>Fabaceae</taxon>
        <taxon>Papilionoideae</taxon>
        <taxon>50 kb inversion clade</taxon>
        <taxon>NPAAA clade</taxon>
        <taxon>indigoferoid/millettioid clade</taxon>
        <taxon>Phaseoleae</taxon>
        <taxon>Vigna</taxon>
    </lineage>
</organism>
<reference evidence="1 2" key="1">
    <citation type="journal article" date="2023" name="Life. Sci Alliance">
        <title>Evolutionary insights into 3D genome organization and epigenetic landscape of Vigna mungo.</title>
        <authorList>
            <person name="Junaid A."/>
            <person name="Singh B."/>
            <person name="Bhatia S."/>
        </authorList>
    </citation>
    <scope>NUCLEOTIDE SEQUENCE [LARGE SCALE GENOMIC DNA]</scope>
    <source>
        <strain evidence="1">Urdbean</strain>
    </source>
</reference>
<gene>
    <name evidence="1" type="ORF">V8G54_023975</name>
</gene>
<dbReference type="AlphaFoldDB" id="A0AAQ3RSS6"/>